<dbReference type="InterPro" id="IPR011989">
    <property type="entry name" value="ARM-like"/>
</dbReference>
<feature type="region of interest" description="Disordered" evidence="2">
    <location>
        <begin position="1"/>
        <end position="44"/>
    </location>
</feature>
<accession>A0AAD9NCK3</accession>
<gene>
    <name evidence="4" type="ORF">LSH36_52g10022</name>
</gene>
<dbReference type="AlphaFoldDB" id="A0AAD9NCK3"/>
<feature type="compositionally biased region" description="Basic residues" evidence="2">
    <location>
        <begin position="1"/>
        <end position="12"/>
    </location>
</feature>
<dbReference type="InterPro" id="IPR016024">
    <property type="entry name" value="ARM-type_fold"/>
</dbReference>
<protein>
    <recommendedName>
        <fullName evidence="3">Interferon-related developmental regulator N-terminal domain-containing protein</fullName>
    </recommendedName>
</protein>
<evidence type="ECO:0000313" key="4">
    <source>
        <dbReference type="EMBL" id="KAK2165337.1"/>
    </source>
</evidence>
<keyword evidence="5" id="KW-1185">Reference proteome</keyword>
<comment type="similarity">
    <text evidence="1">Belongs to the IFRD family.</text>
</comment>
<evidence type="ECO:0000313" key="5">
    <source>
        <dbReference type="Proteomes" id="UP001208570"/>
    </source>
</evidence>
<dbReference type="InterPro" id="IPR039777">
    <property type="entry name" value="IFRD"/>
</dbReference>
<dbReference type="InterPro" id="IPR007701">
    <property type="entry name" value="Interferon-rel_develop_reg_N"/>
</dbReference>
<comment type="caution">
    <text evidence="4">The sequence shown here is derived from an EMBL/GenBank/DDBJ whole genome shotgun (WGS) entry which is preliminary data.</text>
</comment>
<proteinExistence type="inferred from homology"/>
<dbReference type="Gene3D" id="1.25.10.10">
    <property type="entry name" value="Leucine-rich Repeat Variant"/>
    <property type="match status" value="1"/>
</dbReference>
<evidence type="ECO:0000256" key="2">
    <source>
        <dbReference type="SAM" id="MobiDB-lite"/>
    </source>
</evidence>
<dbReference type="Proteomes" id="UP001208570">
    <property type="component" value="Unassembled WGS sequence"/>
</dbReference>
<dbReference type="SUPFAM" id="SSF48371">
    <property type="entry name" value="ARM repeat"/>
    <property type="match status" value="1"/>
</dbReference>
<dbReference type="PANTHER" id="PTHR12354">
    <property type="entry name" value="INTERFERON-RELATED DEVELOPMENTAL REGULATOR"/>
    <property type="match status" value="1"/>
</dbReference>
<reference evidence="4" key="1">
    <citation type="journal article" date="2023" name="Mol. Biol. Evol.">
        <title>Third-Generation Sequencing Reveals the Adaptive Role of the Epigenome in Three Deep-Sea Polychaetes.</title>
        <authorList>
            <person name="Perez M."/>
            <person name="Aroh O."/>
            <person name="Sun Y."/>
            <person name="Lan Y."/>
            <person name="Juniper S.K."/>
            <person name="Young C.R."/>
            <person name="Angers B."/>
            <person name="Qian P.Y."/>
        </authorList>
    </citation>
    <scope>NUCLEOTIDE SEQUENCE</scope>
    <source>
        <strain evidence="4">P08H-3</strain>
    </source>
</reference>
<dbReference type="EMBL" id="JAODUP010000052">
    <property type="protein sequence ID" value="KAK2165337.1"/>
    <property type="molecule type" value="Genomic_DNA"/>
</dbReference>
<feature type="compositionally biased region" description="Low complexity" evidence="2">
    <location>
        <begin position="35"/>
        <end position="44"/>
    </location>
</feature>
<evidence type="ECO:0000256" key="1">
    <source>
        <dbReference type="ARBA" id="ARBA00008828"/>
    </source>
</evidence>
<feature type="domain" description="Interferon-related developmental regulator N-terminal" evidence="3">
    <location>
        <begin position="61"/>
        <end position="290"/>
    </location>
</feature>
<organism evidence="4 5">
    <name type="scientific">Paralvinella palmiformis</name>
    <dbReference type="NCBI Taxonomy" id="53620"/>
    <lineage>
        <taxon>Eukaryota</taxon>
        <taxon>Metazoa</taxon>
        <taxon>Spiralia</taxon>
        <taxon>Lophotrochozoa</taxon>
        <taxon>Annelida</taxon>
        <taxon>Polychaeta</taxon>
        <taxon>Sedentaria</taxon>
        <taxon>Canalipalpata</taxon>
        <taxon>Terebellida</taxon>
        <taxon>Terebelliformia</taxon>
        <taxon>Alvinellidae</taxon>
        <taxon>Paralvinella</taxon>
    </lineage>
</organism>
<name>A0AAD9NCK3_9ANNE</name>
<sequence>MPKGKNKGRRQRRREEQPLQDGVVDGDELSGDNMSVTSSTSDTRSVLVDDKMKDAIDGLTQKRKVTLTDGLERCLKKGGAEEQTVAATCIGLLLIQLGSNPESEMLFKEVRPQLNTIMADTSRSPKVRASCAQTLAIGSFIASEELEDIRNVMKSLENVFKASYLKGDGSTPSHTADVAALHTSAISAWTLLLSIAPPPVIQNFLDSHLTKLPELLNSSDVDLRITTGEAIALIYELAREDDEASNFEGDDIIELCETLKQLATDSNKFRAKKDRRQQRANFRDILKAVEEGDSPYYRVRFGLECLEIDSWTRKIQYDALCHMLGTGMYVHLQENEIIRDIFGLGSPIPVSALPVCRGSKAERVSF</sequence>
<evidence type="ECO:0000259" key="3">
    <source>
        <dbReference type="Pfam" id="PF05004"/>
    </source>
</evidence>
<dbReference type="PANTHER" id="PTHR12354:SF1">
    <property type="entry name" value="INTERFERON-RELATED DEVELOPMENTAL REGULATOR 1"/>
    <property type="match status" value="1"/>
</dbReference>
<dbReference type="Pfam" id="PF05004">
    <property type="entry name" value="IFRD"/>
    <property type="match status" value="1"/>
</dbReference>